<dbReference type="GO" id="GO:0003700">
    <property type="term" value="F:DNA-binding transcription factor activity"/>
    <property type="evidence" value="ECO:0007669"/>
    <property type="project" value="InterPro"/>
</dbReference>
<feature type="transmembrane region" description="Helical" evidence="3">
    <location>
        <begin position="136"/>
        <end position="155"/>
    </location>
</feature>
<feature type="transmembrane region" description="Helical" evidence="3">
    <location>
        <begin position="161"/>
        <end position="180"/>
    </location>
</feature>
<proteinExistence type="predicted"/>
<evidence type="ECO:0000313" key="6">
    <source>
        <dbReference type="Proteomes" id="UP000239920"/>
    </source>
</evidence>
<comment type="caution">
    <text evidence="5">The sequence shown here is derived from an EMBL/GenBank/DDBJ whole genome shotgun (WGS) entry which is preliminary data.</text>
</comment>
<dbReference type="SMART" id="SM00422">
    <property type="entry name" value="HTH_MERR"/>
    <property type="match status" value="1"/>
</dbReference>
<dbReference type="EMBL" id="PNFV01000002">
    <property type="protein sequence ID" value="PMB83170.1"/>
    <property type="molecule type" value="Genomic_DNA"/>
</dbReference>
<evidence type="ECO:0000313" key="5">
    <source>
        <dbReference type="EMBL" id="PMB83170.1"/>
    </source>
</evidence>
<dbReference type="PANTHER" id="PTHR30204:SF96">
    <property type="entry name" value="CHROMOSOME-ANCHORING PROTEIN RACA"/>
    <property type="match status" value="1"/>
</dbReference>
<accession>A0A2J6NPC3</accession>
<dbReference type="PROSITE" id="PS50937">
    <property type="entry name" value="HTH_MERR_2"/>
    <property type="match status" value="1"/>
</dbReference>
<dbReference type="AlphaFoldDB" id="A0A2J6NPC3"/>
<dbReference type="Pfam" id="PF13411">
    <property type="entry name" value="MerR_1"/>
    <property type="match status" value="1"/>
</dbReference>
<dbReference type="PRINTS" id="PR00040">
    <property type="entry name" value="HTHMERR"/>
</dbReference>
<gene>
    <name evidence="5" type="ORF">CK797_02690</name>
</gene>
<evidence type="ECO:0000256" key="3">
    <source>
        <dbReference type="SAM" id="Phobius"/>
    </source>
</evidence>
<evidence type="ECO:0000256" key="1">
    <source>
        <dbReference type="ARBA" id="ARBA00023125"/>
    </source>
</evidence>
<organism evidence="5 6">
    <name type="scientific">Limosilactobacillus pontis</name>
    <dbReference type="NCBI Taxonomy" id="35787"/>
    <lineage>
        <taxon>Bacteria</taxon>
        <taxon>Bacillati</taxon>
        <taxon>Bacillota</taxon>
        <taxon>Bacilli</taxon>
        <taxon>Lactobacillales</taxon>
        <taxon>Lactobacillaceae</taxon>
        <taxon>Limosilactobacillus</taxon>
    </lineage>
</organism>
<dbReference type="Proteomes" id="UP000239920">
    <property type="component" value="Unassembled WGS sequence"/>
</dbReference>
<dbReference type="OrthoDB" id="1894615at2"/>
<keyword evidence="3" id="KW-0812">Transmembrane</keyword>
<dbReference type="InterPro" id="IPR000551">
    <property type="entry name" value="MerR-type_HTH_dom"/>
</dbReference>
<feature type="domain" description="HTH merR-type" evidence="4">
    <location>
        <begin position="1"/>
        <end position="69"/>
    </location>
</feature>
<keyword evidence="3" id="KW-1133">Transmembrane helix</keyword>
<dbReference type="InterPro" id="IPR009061">
    <property type="entry name" value="DNA-bd_dom_put_sf"/>
</dbReference>
<dbReference type="RefSeq" id="WP_104688267.1">
    <property type="nucleotide sequence ID" value="NZ_PNFV01000002.1"/>
</dbReference>
<evidence type="ECO:0000259" key="4">
    <source>
        <dbReference type="PROSITE" id="PS50937"/>
    </source>
</evidence>
<dbReference type="GO" id="GO:0003677">
    <property type="term" value="F:DNA binding"/>
    <property type="evidence" value="ECO:0007669"/>
    <property type="project" value="UniProtKB-KW"/>
</dbReference>
<dbReference type="SUPFAM" id="SSF46955">
    <property type="entry name" value="Putative DNA-binding domain"/>
    <property type="match status" value="1"/>
</dbReference>
<keyword evidence="2" id="KW-0175">Coiled coil</keyword>
<name>A0A2J6NPC3_9LACO</name>
<keyword evidence="1" id="KW-0238">DNA-binding</keyword>
<feature type="coiled-coil region" evidence="2">
    <location>
        <begin position="76"/>
        <end position="103"/>
    </location>
</feature>
<sequence length="237" mass="27797">MYTSGQLAKRCHVSVRTVQYYDRQGLLHAQRTASNQRCYQEHDFQRLQKILAYRQLGFTLKDIRALLDQQNDQALLTAITLQKQRVQQELQAIQNQLTGLKYLQKQFNHSGNFPGNIGEHIQIYNAHRLTRLRLKIFTIGLLIDLFLWGSLVYVVWQGAAIWWLIAGVVISLALIGEAMVSYYQHVQYICPHCQQHFVPTVKEWVWSKHTPHTRYLTCPFCQQKNYCIEEYRTSVNA</sequence>
<dbReference type="InterPro" id="IPR047057">
    <property type="entry name" value="MerR_fam"/>
</dbReference>
<keyword evidence="3" id="KW-0472">Membrane</keyword>
<evidence type="ECO:0000256" key="2">
    <source>
        <dbReference type="SAM" id="Coils"/>
    </source>
</evidence>
<protein>
    <submittedName>
        <fullName evidence="5">MerR family transcriptional regulator</fullName>
    </submittedName>
</protein>
<reference evidence="5 6" key="1">
    <citation type="submission" date="2017-09" db="EMBL/GenBank/DDBJ databases">
        <title>Bacterial strain isolated from the female urinary microbiota.</title>
        <authorList>
            <person name="Thomas-White K."/>
            <person name="Kumar N."/>
            <person name="Forster S."/>
            <person name="Putonti C."/>
            <person name="Lawley T."/>
            <person name="Wolfe A.J."/>
        </authorList>
    </citation>
    <scope>NUCLEOTIDE SEQUENCE [LARGE SCALE GENOMIC DNA]</scope>
    <source>
        <strain evidence="5 6">UMB0683</strain>
    </source>
</reference>
<dbReference type="CDD" id="cd01106">
    <property type="entry name" value="HTH_TipAL-Mta"/>
    <property type="match status" value="1"/>
</dbReference>
<dbReference type="PANTHER" id="PTHR30204">
    <property type="entry name" value="REDOX-CYCLING DRUG-SENSING TRANSCRIPTIONAL ACTIVATOR SOXR"/>
    <property type="match status" value="1"/>
</dbReference>
<dbReference type="Gene3D" id="1.10.1660.10">
    <property type="match status" value="1"/>
</dbReference>